<evidence type="ECO:0000313" key="1">
    <source>
        <dbReference type="EMBL" id="TPN87389.1"/>
    </source>
</evidence>
<evidence type="ECO:0008006" key="3">
    <source>
        <dbReference type="Google" id="ProtNLM"/>
    </source>
</evidence>
<reference evidence="1 2" key="1">
    <citation type="submission" date="2019-06" db="EMBL/GenBank/DDBJ databases">
        <authorList>
            <person name="Meng X."/>
        </authorList>
    </citation>
    <scope>NUCLEOTIDE SEQUENCE [LARGE SCALE GENOMIC DNA]</scope>
    <source>
        <strain evidence="1 2">M625</strain>
    </source>
</reference>
<name>A0A504JKV5_9FLAO</name>
<organism evidence="1 2">
    <name type="scientific">Aquimarina algicola</name>
    <dbReference type="NCBI Taxonomy" id="2589995"/>
    <lineage>
        <taxon>Bacteria</taxon>
        <taxon>Pseudomonadati</taxon>
        <taxon>Bacteroidota</taxon>
        <taxon>Flavobacteriia</taxon>
        <taxon>Flavobacteriales</taxon>
        <taxon>Flavobacteriaceae</taxon>
        <taxon>Aquimarina</taxon>
    </lineage>
</organism>
<dbReference type="RefSeq" id="WP_140592031.1">
    <property type="nucleotide sequence ID" value="NZ_VFWZ01000002.1"/>
</dbReference>
<keyword evidence="2" id="KW-1185">Reference proteome</keyword>
<dbReference type="EMBL" id="VFWZ01000002">
    <property type="protein sequence ID" value="TPN87389.1"/>
    <property type="molecule type" value="Genomic_DNA"/>
</dbReference>
<accession>A0A504JKV5</accession>
<dbReference type="OrthoDB" id="1122873at2"/>
<evidence type="ECO:0000313" key="2">
    <source>
        <dbReference type="Proteomes" id="UP000315540"/>
    </source>
</evidence>
<sequence>MTVFIATIDLIRRIDQLIILQRTGTPEQLAARLAISRTKLYRIIALMKMLDAPISYNASLQSYVYDKEARFTFGFYIEE</sequence>
<comment type="caution">
    <text evidence="1">The sequence shown here is derived from an EMBL/GenBank/DDBJ whole genome shotgun (WGS) entry which is preliminary data.</text>
</comment>
<dbReference type="Proteomes" id="UP000315540">
    <property type="component" value="Unassembled WGS sequence"/>
</dbReference>
<gene>
    <name evidence="1" type="ORF">FHK87_07335</name>
</gene>
<protein>
    <recommendedName>
        <fullName evidence="3">HTH domain-containing protein</fullName>
    </recommendedName>
</protein>
<proteinExistence type="predicted"/>
<dbReference type="AlphaFoldDB" id="A0A504JKV5"/>